<dbReference type="GO" id="GO:0009403">
    <property type="term" value="P:toxin biosynthetic process"/>
    <property type="evidence" value="ECO:0007669"/>
    <property type="project" value="InterPro"/>
</dbReference>
<gene>
    <name evidence="6" type="ORF">DWQ67_00160</name>
</gene>
<evidence type="ECO:0000256" key="2">
    <source>
        <dbReference type="ARBA" id="ARBA00022692"/>
    </source>
</evidence>
<keyword evidence="3 5" id="KW-1133">Transmembrane helix</keyword>
<keyword evidence="2 5" id="KW-0812">Transmembrane</keyword>
<name>A0A496PN07_9MICC</name>
<organism evidence="6 7">
    <name type="scientific">Galactobacter caseinivorans</name>
    <dbReference type="NCBI Taxonomy" id="2676123"/>
    <lineage>
        <taxon>Bacteria</taxon>
        <taxon>Bacillati</taxon>
        <taxon>Actinomycetota</taxon>
        <taxon>Actinomycetes</taxon>
        <taxon>Micrococcales</taxon>
        <taxon>Micrococcaceae</taxon>
        <taxon>Galactobacter</taxon>
    </lineage>
</organism>
<dbReference type="Gene3D" id="2.40.10.10">
    <property type="entry name" value="Trypsin-like serine proteases"/>
    <property type="match status" value="2"/>
</dbReference>
<feature type="transmembrane region" description="Helical" evidence="5">
    <location>
        <begin position="100"/>
        <end position="125"/>
    </location>
</feature>
<keyword evidence="4 5" id="KW-0472">Membrane</keyword>
<dbReference type="Proteomes" id="UP000273119">
    <property type="component" value="Unassembled WGS sequence"/>
</dbReference>
<dbReference type="SUPFAM" id="SSF50494">
    <property type="entry name" value="Trypsin-like serine proteases"/>
    <property type="match status" value="1"/>
</dbReference>
<keyword evidence="6" id="KW-0645">Protease</keyword>
<evidence type="ECO:0000256" key="4">
    <source>
        <dbReference type="ARBA" id="ARBA00023136"/>
    </source>
</evidence>
<dbReference type="InterPro" id="IPR047680">
    <property type="entry name" value="MarP-like"/>
</dbReference>
<evidence type="ECO:0000313" key="6">
    <source>
        <dbReference type="EMBL" id="RKW71930.1"/>
    </source>
</evidence>
<protein>
    <submittedName>
        <fullName evidence="6">Serine protease</fullName>
    </submittedName>
</protein>
<feature type="transmembrane region" description="Helical" evidence="5">
    <location>
        <begin position="56"/>
        <end position="80"/>
    </location>
</feature>
<dbReference type="NCBIfam" id="NF033740">
    <property type="entry name" value="MarP_fam_protase"/>
    <property type="match status" value="1"/>
</dbReference>
<proteinExistence type="predicted"/>
<evidence type="ECO:0000256" key="5">
    <source>
        <dbReference type="SAM" id="Phobius"/>
    </source>
</evidence>
<evidence type="ECO:0000256" key="3">
    <source>
        <dbReference type="ARBA" id="ARBA00022989"/>
    </source>
</evidence>
<accession>A0A496PN07</accession>
<feature type="transmembrane region" description="Helical" evidence="5">
    <location>
        <begin position="28"/>
        <end position="49"/>
    </location>
</feature>
<dbReference type="EMBL" id="QQXL01000001">
    <property type="protein sequence ID" value="RKW71930.1"/>
    <property type="molecule type" value="Genomic_DNA"/>
</dbReference>
<evidence type="ECO:0000256" key="1">
    <source>
        <dbReference type="ARBA" id="ARBA00004141"/>
    </source>
</evidence>
<dbReference type="AlphaFoldDB" id="A0A496PN07"/>
<comment type="caution">
    <text evidence="6">The sequence shown here is derived from an EMBL/GenBank/DDBJ whole genome shotgun (WGS) entry which is preliminary data.</text>
</comment>
<reference evidence="6 7" key="1">
    <citation type="submission" date="2018-07" db="EMBL/GenBank/DDBJ databases">
        <title>Arthrobacter sp. nov., isolated from raw cow's milk with high bacterial count.</title>
        <authorList>
            <person name="Hahne J."/>
            <person name="Isele D."/>
            <person name="Lipski A."/>
        </authorList>
    </citation>
    <scope>NUCLEOTIDE SEQUENCE [LARGE SCALE GENOMIC DNA]</scope>
    <source>
        <strain evidence="6 7">JZ R-183</strain>
    </source>
</reference>
<dbReference type="Pfam" id="PF13365">
    <property type="entry name" value="Trypsin_2"/>
    <property type="match status" value="1"/>
</dbReference>
<evidence type="ECO:0000313" key="7">
    <source>
        <dbReference type="Proteomes" id="UP000273119"/>
    </source>
</evidence>
<comment type="subcellular location">
    <subcellularLocation>
        <location evidence="1">Membrane</location>
        <topology evidence="1">Multi-pass membrane protein</topology>
    </subcellularLocation>
</comment>
<dbReference type="InterPro" id="IPR003825">
    <property type="entry name" value="Colicin-V_CvpA"/>
</dbReference>
<dbReference type="GO" id="GO:0016020">
    <property type="term" value="C:membrane"/>
    <property type="evidence" value="ECO:0007669"/>
    <property type="project" value="UniProtKB-SubCell"/>
</dbReference>
<dbReference type="InterPro" id="IPR009003">
    <property type="entry name" value="Peptidase_S1_PA"/>
</dbReference>
<dbReference type="InterPro" id="IPR043504">
    <property type="entry name" value="Peptidase_S1_PA_chymotrypsin"/>
</dbReference>
<dbReference type="GO" id="GO:0006508">
    <property type="term" value="P:proteolysis"/>
    <property type="evidence" value="ECO:0007669"/>
    <property type="project" value="UniProtKB-KW"/>
</dbReference>
<dbReference type="InterPro" id="IPR001940">
    <property type="entry name" value="Peptidase_S1C"/>
</dbReference>
<dbReference type="GO" id="GO:0004252">
    <property type="term" value="F:serine-type endopeptidase activity"/>
    <property type="evidence" value="ECO:0007669"/>
    <property type="project" value="InterPro"/>
</dbReference>
<keyword evidence="6" id="KW-0378">Hydrolase</keyword>
<dbReference type="PRINTS" id="PR00834">
    <property type="entry name" value="PROTEASES2C"/>
</dbReference>
<dbReference type="PANTHER" id="PTHR22939:SF129">
    <property type="entry name" value="SERINE PROTEASE HTRA2, MITOCHONDRIAL"/>
    <property type="match status" value="1"/>
</dbReference>
<dbReference type="PANTHER" id="PTHR22939">
    <property type="entry name" value="SERINE PROTEASE FAMILY S1C HTRA-RELATED"/>
    <property type="match status" value="1"/>
</dbReference>
<keyword evidence="7" id="KW-1185">Reference proteome</keyword>
<dbReference type="Pfam" id="PF02674">
    <property type="entry name" value="Colicin_V"/>
    <property type="match status" value="1"/>
</dbReference>
<sequence length="388" mass="40258">MDWVLIVALLLFAVAGWRKSFLTALGGVLGFLAGAAASFFAIPLVFSWIPDPNWRVLGLIVTFIAFLALGHGLGEALATAVRGWLDMPRPRWFGRSGGALVNLAAAGLAISALAFTFATLGLPFLSTQIASSKVITTARALTPPAVERALGEARTLVAGMPLPELLAPVVPPGDVVVPQEELDNPELQRARQSVLRITGTATACGVNQTGSAFVVAPDRILTNAHVVEGVEQPVVDVEDGRALTGKVVAFDPVHDVAVVAVDGLNLEPLALGPELSSGDEGVFMGFPAGGPFSSQPAAVQSRHQVNVPNIYGADPGALEILQLAANVQQGNSGGPLLTSNGKVAGMIFAKAKSEDKVGYALSRDEIRPFINQASSLTQPVSTGTCTAH</sequence>